<protein>
    <recommendedName>
        <fullName evidence="2">AbiEi antitoxin C-terminal domain-containing protein</fullName>
    </recommendedName>
</protein>
<dbReference type="AlphaFoldDB" id="A0A0F9HFE3"/>
<organism evidence="1">
    <name type="scientific">marine sediment metagenome</name>
    <dbReference type="NCBI Taxonomy" id="412755"/>
    <lineage>
        <taxon>unclassified sequences</taxon>
        <taxon>metagenomes</taxon>
        <taxon>ecological metagenomes</taxon>
    </lineage>
</organism>
<name>A0A0F9HFE3_9ZZZZ</name>
<evidence type="ECO:0000313" key="1">
    <source>
        <dbReference type="EMBL" id="KKL73802.1"/>
    </source>
</evidence>
<dbReference type="EMBL" id="LAZR01024850">
    <property type="protein sequence ID" value="KKL73802.1"/>
    <property type="molecule type" value="Genomic_DNA"/>
</dbReference>
<accession>A0A0F9HFE3</accession>
<comment type="caution">
    <text evidence="1">The sequence shown here is derived from an EMBL/GenBank/DDBJ whole genome shotgun (WGS) entry which is preliminary data.</text>
</comment>
<proteinExistence type="predicted"/>
<gene>
    <name evidence="1" type="ORF">LCGC14_2071240</name>
</gene>
<sequence>MKLIEALKLINELEVSVFRTDDIAAYFNIKTAHASKILTRLSKSNHLLHLKKGLWAIPDRLDPLELPNYLLSPLPSYISFHSALYYRNVIDQIPSIIYVATLYKTIKFITPIATVSAHQIHPDFFFGYTYDEKTKIKMATAEKALIDTLYLSSAKSGIFKALPEVDSDEIDLEKTRKIIKKIPSKLRQTLVLKRFNALLK</sequence>
<reference evidence="1" key="1">
    <citation type="journal article" date="2015" name="Nature">
        <title>Complex archaea that bridge the gap between prokaryotes and eukaryotes.</title>
        <authorList>
            <person name="Spang A."/>
            <person name="Saw J.H."/>
            <person name="Jorgensen S.L."/>
            <person name="Zaremba-Niedzwiedzka K."/>
            <person name="Martijn J."/>
            <person name="Lind A.E."/>
            <person name="van Eijk R."/>
            <person name="Schleper C."/>
            <person name="Guy L."/>
            <person name="Ettema T.J."/>
        </authorList>
    </citation>
    <scope>NUCLEOTIDE SEQUENCE</scope>
</reference>
<evidence type="ECO:0008006" key="2">
    <source>
        <dbReference type="Google" id="ProtNLM"/>
    </source>
</evidence>